<comment type="caution">
    <text evidence="1">The sequence shown here is derived from an EMBL/GenBank/DDBJ whole genome shotgun (WGS) entry which is preliminary data.</text>
</comment>
<proteinExistence type="predicted"/>
<evidence type="ECO:0000313" key="2">
    <source>
        <dbReference type="Proteomes" id="UP000741282"/>
    </source>
</evidence>
<reference evidence="1" key="1">
    <citation type="submission" date="2020-04" db="EMBL/GenBank/DDBJ databases">
        <authorList>
            <person name="Zhang T."/>
        </authorList>
    </citation>
    <scope>NUCLEOTIDE SEQUENCE</scope>
    <source>
        <strain evidence="1">HKST-UBA17</strain>
    </source>
</reference>
<organism evidence="1 2">
    <name type="scientific">Candidatus Dojkabacteria bacterium</name>
    <dbReference type="NCBI Taxonomy" id="2099670"/>
    <lineage>
        <taxon>Bacteria</taxon>
        <taxon>Candidatus Dojkabacteria</taxon>
    </lineage>
</organism>
<dbReference type="Proteomes" id="UP000741282">
    <property type="component" value="Unassembled WGS sequence"/>
</dbReference>
<evidence type="ECO:0000313" key="1">
    <source>
        <dbReference type="EMBL" id="MCA9376516.1"/>
    </source>
</evidence>
<dbReference type="AlphaFoldDB" id="A0A955KXX4"/>
<protein>
    <submittedName>
        <fullName evidence="1">Uncharacterized protein</fullName>
    </submittedName>
</protein>
<gene>
    <name evidence="1" type="ORF">KC685_01180</name>
</gene>
<dbReference type="EMBL" id="JAGQLN010000003">
    <property type="protein sequence ID" value="MCA9376516.1"/>
    <property type="molecule type" value="Genomic_DNA"/>
</dbReference>
<reference evidence="1" key="2">
    <citation type="journal article" date="2021" name="Microbiome">
        <title>Successional dynamics and alternative stable states in a saline activated sludge microbial community over 9 years.</title>
        <authorList>
            <person name="Wang Y."/>
            <person name="Ye J."/>
            <person name="Ju F."/>
            <person name="Liu L."/>
            <person name="Boyd J.A."/>
            <person name="Deng Y."/>
            <person name="Parks D.H."/>
            <person name="Jiang X."/>
            <person name="Yin X."/>
            <person name="Woodcroft B.J."/>
            <person name="Tyson G.W."/>
            <person name="Hugenholtz P."/>
            <person name="Polz M.F."/>
            <person name="Zhang T."/>
        </authorList>
    </citation>
    <scope>NUCLEOTIDE SEQUENCE</scope>
    <source>
        <strain evidence="1">HKST-UBA17</strain>
    </source>
</reference>
<name>A0A955KXX4_9BACT</name>
<sequence>MKSKTLNYLTYLQSEYPERVFEEEFFLSLFQNPSEIQSLRKTWVNYQNVSDINSLDNLIVLDFGYGPSIKEDKYNVATFPIKEIVSKTIDYLMNLDCFSILEKRCLKETIIQNVQNASFTATVENYYQSYELPPVGKDLLIQETLNIAVQLKPKCIITSASIAKRIQDRISSLSTQVIGINTDKSLSLKDTMKIYLELLLDGNVGLIAYPDLIFDAYHWLKKLSKKDFIVIQPTDLSAVFWESENFVLYNPEKPHLCRQDGGHLLLAWKKHMGMGYDLSASKVDVNLNADACSEYGHILETTKSVMRDVFDLYVVNHQQNGNWTFLRKHKDITKNCKSNNYTRDELLNDVFPKNHTHLLGRSWKSSLLQTPFETVVLPNPGFKYDHFLERLNRRDIFALLEKLRNKVNNKPI</sequence>
<accession>A0A955KXX4</accession>